<comment type="catalytic activity">
    <reaction evidence="1 2">
        <text>an acyl phosphate + H2O = a carboxylate + phosphate + H(+)</text>
        <dbReference type="Rhea" id="RHEA:14965"/>
        <dbReference type="ChEBI" id="CHEBI:15377"/>
        <dbReference type="ChEBI" id="CHEBI:15378"/>
        <dbReference type="ChEBI" id="CHEBI:29067"/>
        <dbReference type="ChEBI" id="CHEBI:43474"/>
        <dbReference type="ChEBI" id="CHEBI:59918"/>
        <dbReference type="EC" id="3.6.1.7"/>
    </reaction>
</comment>
<feature type="domain" description="Acylphosphatase-like" evidence="4">
    <location>
        <begin position="4"/>
        <end position="91"/>
    </location>
</feature>
<dbReference type="EMBL" id="RXIL01000064">
    <property type="protein sequence ID" value="RZN69961.1"/>
    <property type="molecule type" value="Genomic_DNA"/>
</dbReference>
<evidence type="ECO:0000259" key="4">
    <source>
        <dbReference type="PROSITE" id="PS51160"/>
    </source>
</evidence>
<feature type="active site" evidence="1">
    <location>
        <position position="37"/>
    </location>
</feature>
<name>A0A520KX11_9EURY</name>
<dbReference type="PROSITE" id="PS51160">
    <property type="entry name" value="ACYLPHOSPHATASE_3"/>
    <property type="match status" value="1"/>
</dbReference>
<evidence type="ECO:0000313" key="5">
    <source>
        <dbReference type="EMBL" id="RZN69961.1"/>
    </source>
</evidence>
<dbReference type="Proteomes" id="UP000320766">
    <property type="component" value="Unassembled WGS sequence"/>
</dbReference>
<protein>
    <recommendedName>
        <fullName evidence="1 2">Acylphosphatase</fullName>
        <ecNumber evidence="1 2">3.6.1.7</ecNumber>
    </recommendedName>
</protein>
<dbReference type="PROSITE" id="PS00150">
    <property type="entry name" value="ACYLPHOSPHATASE_1"/>
    <property type="match status" value="1"/>
</dbReference>
<evidence type="ECO:0000313" key="6">
    <source>
        <dbReference type="Proteomes" id="UP000320766"/>
    </source>
</evidence>
<dbReference type="InterPro" id="IPR020456">
    <property type="entry name" value="Acylphosphatase"/>
</dbReference>
<dbReference type="Pfam" id="PF00708">
    <property type="entry name" value="Acylphosphatase"/>
    <property type="match status" value="1"/>
</dbReference>
<dbReference type="InterPro" id="IPR036046">
    <property type="entry name" value="Acylphosphatase-like_dom_sf"/>
</dbReference>
<dbReference type="PROSITE" id="PS00151">
    <property type="entry name" value="ACYLPHOSPHATASE_2"/>
    <property type="match status" value="1"/>
</dbReference>
<reference evidence="5 6" key="1">
    <citation type="journal article" date="2019" name="Nat. Microbiol.">
        <title>Wide diversity of methane and short-chain alkane metabolisms in uncultured archaea.</title>
        <authorList>
            <person name="Borrel G."/>
            <person name="Adam P.S."/>
            <person name="McKay L.J."/>
            <person name="Chen L.X."/>
            <person name="Sierra-Garcia I.N."/>
            <person name="Sieber C.M."/>
            <person name="Letourneur Q."/>
            <person name="Ghozlane A."/>
            <person name="Andersen G.L."/>
            <person name="Li W.J."/>
            <person name="Hallam S.J."/>
            <person name="Muyzer G."/>
            <person name="de Oliveira V.M."/>
            <person name="Inskeep W.P."/>
            <person name="Banfield J.F."/>
            <person name="Gribaldo S."/>
        </authorList>
    </citation>
    <scope>NUCLEOTIDE SEQUENCE [LARGE SCALE GENOMIC DNA]</scope>
    <source>
        <strain evidence="5">NM1b</strain>
    </source>
</reference>
<dbReference type="AlphaFoldDB" id="A0A520KX11"/>
<dbReference type="InterPro" id="IPR001792">
    <property type="entry name" value="Acylphosphatase-like_dom"/>
</dbReference>
<evidence type="ECO:0000256" key="3">
    <source>
        <dbReference type="RuleBase" id="RU004168"/>
    </source>
</evidence>
<dbReference type="EC" id="3.6.1.7" evidence="1 2"/>
<feature type="active site" evidence="1">
    <location>
        <position position="19"/>
    </location>
</feature>
<keyword evidence="1 2" id="KW-0378">Hydrolase</keyword>
<evidence type="ECO:0000256" key="1">
    <source>
        <dbReference type="PROSITE-ProRule" id="PRU00520"/>
    </source>
</evidence>
<dbReference type="GO" id="GO:0003998">
    <property type="term" value="F:acylphosphatase activity"/>
    <property type="evidence" value="ECO:0007669"/>
    <property type="project" value="UniProtKB-EC"/>
</dbReference>
<gene>
    <name evidence="5" type="ORF">EF807_03930</name>
</gene>
<comment type="similarity">
    <text evidence="3">Belongs to the acylphosphatase family.</text>
</comment>
<dbReference type="InterPro" id="IPR017968">
    <property type="entry name" value="Acylphosphatase_CS"/>
</dbReference>
<evidence type="ECO:0000256" key="2">
    <source>
        <dbReference type="RuleBase" id="RU000553"/>
    </source>
</evidence>
<proteinExistence type="inferred from homology"/>
<dbReference type="SUPFAM" id="SSF54975">
    <property type="entry name" value="Acylphosphatase/BLUF domain-like"/>
    <property type="match status" value="1"/>
</dbReference>
<dbReference type="PANTHER" id="PTHR47268">
    <property type="entry name" value="ACYLPHOSPHATASE"/>
    <property type="match status" value="1"/>
</dbReference>
<sequence length="91" mass="10525">MLTGAHIIIGGRVQGVFFRAFTRKNALKLKIKGWVRNIPDGGVEVICEGRREDIEGLIKELWKGPAFSIPRDVRTEWKEYKGEFKDFTIKY</sequence>
<accession>A0A520KX11</accession>
<dbReference type="Gene3D" id="3.30.70.100">
    <property type="match status" value="1"/>
</dbReference>
<comment type="caution">
    <text evidence="5">The sequence shown here is derived from an EMBL/GenBank/DDBJ whole genome shotgun (WGS) entry which is preliminary data.</text>
</comment>
<organism evidence="5 6">
    <name type="scientific">Candidatus Methanolliviera hydrocarbonicum</name>
    <dbReference type="NCBI Taxonomy" id="2491085"/>
    <lineage>
        <taxon>Archaea</taxon>
        <taxon>Methanobacteriati</taxon>
        <taxon>Methanobacteriota</taxon>
        <taxon>Candidatus Methanoliparia</taxon>
        <taxon>Candidatus Methanoliparales</taxon>
        <taxon>Candidatus Methanollivieraceae</taxon>
        <taxon>Candidatus Methanolliviera</taxon>
    </lineage>
</organism>
<dbReference type="PANTHER" id="PTHR47268:SF4">
    <property type="entry name" value="ACYLPHOSPHATASE"/>
    <property type="match status" value="1"/>
</dbReference>